<dbReference type="InterPro" id="IPR027417">
    <property type="entry name" value="P-loop_NTPase"/>
</dbReference>
<proteinExistence type="predicted"/>
<dbReference type="Gene3D" id="3.40.50.300">
    <property type="entry name" value="P-loop containing nucleotide triphosphate hydrolases"/>
    <property type="match status" value="1"/>
</dbReference>
<dbReference type="RefSeq" id="WP_119119004.1">
    <property type="nucleotide sequence ID" value="NZ_QWVS01000066.1"/>
</dbReference>
<protein>
    <submittedName>
        <fullName evidence="2">DUF2075 domain-containing protein</fullName>
    </submittedName>
</protein>
<dbReference type="Pfam" id="PF09848">
    <property type="entry name" value="SLFN-g3_helicase"/>
    <property type="match status" value="1"/>
</dbReference>
<reference evidence="2 3" key="1">
    <citation type="submission" date="2018-08" db="EMBL/GenBank/DDBJ databases">
        <title>Bacillus jemisoniae sp. nov., Bacillus chryseoplanitiae sp. nov., Bacillus resnikiae sp. nov., and Bacillus frankliniae sp. nov., isolated from Viking spacecraft and associated surfaces.</title>
        <authorList>
            <person name="Seuylemezian A."/>
            <person name="Vaishampayan P."/>
        </authorList>
    </citation>
    <scope>NUCLEOTIDE SEQUENCE [LARGE SCALE GENOMIC DNA]</scope>
    <source>
        <strain evidence="2 3">MA001</strain>
    </source>
</reference>
<dbReference type="Proteomes" id="UP000266016">
    <property type="component" value="Unassembled WGS sequence"/>
</dbReference>
<keyword evidence="3" id="KW-1185">Reference proteome</keyword>
<gene>
    <name evidence="2" type="ORF">D1953_20470</name>
</gene>
<dbReference type="EMBL" id="QWVS01000066">
    <property type="protein sequence ID" value="RID81521.1"/>
    <property type="molecule type" value="Genomic_DNA"/>
</dbReference>
<evidence type="ECO:0000313" key="3">
    <source>
        <dbReference type="Proteomes" id="UP000266016"/>
    </source>
</evidence>
<dbReference type="SUPFAM" id="SSF52540">
    <property type="entry name" value="P-loop containing nucleoside triphosphate hydrolases"/>
    <property type="match status" value="1"/>
</dbReference>
<name>A0A398AV51_9BACI</name>
<evidence type="ECO:0000313" key="2">
    <source>
        <dbReference type="EMBL" id="RID81521.1"/>
    </source>
</evidence>
<sequence length="556" mass="65557">MNTLEIKTMPFTQSSIDSLHGKSYSDYPVVYFLNNNTLAYIGETVAVRSRMRNHLNNPERKSLDKMTLIIHEKFNRSATYNIETKLINYFLADERYKLQNKSQTADSISHDYYDKPFFNEELFNELWDQLKERDYVTHSREVIENKDIFKLSPFKELSMDQIELKVKIIDVCEKHINDDQPFVFLVKGEAGTGKSVVLSAVFNRIQELAKEKSSALYNSNNFLLVNHTEMLKTYHKIAGKVKALRKNNFDKPTPFINKRKKSNQKADIVFVDEAHLLLTRPDSFNNFKENNHLEEIMKHSKIVILVFDDKQVLKMKSYWDENKLLSLVDSRHSEEYILKNQFRMRASHKMISWIGHFVAKKITSIPQKEEFDFQIFDSAAKMYKEICEKNKKFGLARMVSTFDYVHKKDGETYYIEEDQFKLPWNTTEGDATWAEREDTIREVGSIYTIQGFDLNYVGVILGPSVAYDEENDELKIITENYKDTEAFRGKDEFDNPQYIKEKIILNSINVLLKRGIKGLYIFASDLKLRARLLELYWNRTEDYRNMKIAEEKSDYR</sequence>
<dbReference type="InterPro" id="IPR018647">
    <property type="entry name" value="SLFN_3-like_DNA/RNA_helicase"/>
</dbReference>
<accession>A0A398AV51</accession>
<dbReference type="InterPro" id="IPR000305">
    <property type="entry name" value="GIY-YIG_endonuc"/>
</dbReference>
<evidence type="ECO:0000259" key="1">
    <source>
        <dbReference type="PROSITE" id="PS50164"/>
    </source>
</evidence>
<dbReference type="AlphaFoldDB" id="A0A398AV51"/>
<dbReference type="CDD" id="cd10439">
    <property type="entry name" value="GIY-YIG_COG3410"/>
    <property type="match status" value="1"/>
</dbReference>
<comment type="caution">
    <text evidence="2">The sequence shown here is derived from an EMBL/GenBank/DDBJ whole genome shotgun (WGS) entry which is preliminary data.</text>
</comment>
<organism evidence="2 3">
    <name type="scientific">Peribacillus asahii</name>
    <dbReference type="NCBI Taxonomy" id="228899"/>
    <lineage>
        <taxon>Bacteria</taxon>
        <taxon>Bacillati</taxon>
        <taxon>Bacillota</taxon>
        <taxon>Bacilli</taxon>
        <taxon>Bacillales</taxon>
        <taxon>Bacillaceae</taxon>
        <taxon>Peribacillus</taxon>
    </lineage>
</organism>
<dbReference type="PROSITE" id="PS50164">
    <property type="entry name" value="GIY_YIG"/>
    <property type="match status" value="1"/>
</dbReference>
<feature type="domain" description="GIY-YIG" evidence="1">
    <location>
        <begin position="26"/>
        <end position="98"/>
    </location>
</feature>